<comment type="catalytic activity">
    <reaction evidence="16">
        <text>L-lysyl-L-lysine(out) = L-lysyl-L-lysine(in)</text>
        <dbReference type="Rhea" id="RHEA:79403"/>
        <dbReference type="ChEBI" id="CHEBI:229956"/>
    </reaction>
</comment>
<feature type="transmembrane region" description="Helical" evidence="25">
    <location>
        <begin position="14"/>
        <end position="33"/>
    </location>
</feature>
<comment type="catalytic activity">
    <reaction evidence="14">
        <text>L-aspartyl-L-lysine(out) = L-aspartyl-L-lysine(in)</text>
        <dbReference type="Rhea" id="RHEA:79411"/>
        <dbReference type="ChEBI" id="CHEBI:229953"/>
    </reaction>
</comment>
<name>A0A069SKS2_PHOVU</name>
<evidence type="ECO:0000256" key="5">
    <source>
        <dbReference type="ARBA" id="ARBA00022989"/>
    </source>
</evidence>
<feature type="domain" description="Major facilitator superfamily (MFS) profile" evidence="26">
    <location>
        <begin position="19"/>
        <end position="449"/>
    </location>
</feature>
<evidence type="ECO:0000256" key="10">
    <source>
        <dbReference type="ARBA" id="ARBA00044881"/>
    </source>
</evidence>
<evidence type="ECO:0000256" key="11">
    <source>
        <dbReference type="ARBA" id="ARBA00044884"/>
    </source>
</evidence>
<comment type="catalytic activity">
    <reaction evidence="18">
        <text>L-histidyl-L-alpha-amino acid(out) = L-histidyl-L-alpha-amino acid(in)</text>
        <dbReference type="Rhea" id="RHEA:79379"/>
        <dbReference type="ChEBI" id="CHEBI:229964"/>
    </reaction>
</comment>
<feature type="transmembrane region" description="Helical" evidence="25">
    <location>
        <begin position="383"/>
        <end position="405"/>
    </location>
</feature>
<evidence type="ECO:0000256" key="8">
    <source>
        <dbReference type="ARBA" id="ARBA00044876"/>
    </source>
</evidence>
<comment type="subcellular location">
    <subcellularLocation>
        <location evidence="1">Lysosome membrane</location>
        <topology evidence="1">Multi-pass membrane protein</topology>
    </subcellularLocation>
</comment>
<dbReference type="InterPro" id="IPR020846">
    <property type="entry name" value="MFS_dom"/>
</dbReference>
<keyword evidence="4 25" id="KW-0812">Transmembrane</keyword>
<evidence type="ECO:0000256" key="25">
    <source>
        <dbReference type="SAM" id="Phobius"/>
    </source>
</evidence>
<proteinExistence type="inferred from homology"/>
<evidence type="ECO:0000256" key="3">
    <source>
        <dbReference type="ARBA" id="ARBA00022448"/>
    </source>
</evidence>
<dbReference type="Pfam" id="PF07690">
    <property type="entry name" value="MFS_1"/>
    <property type="match status" value="1"/>
</dbReference>
<evidence type="ECO:0000256" key="14">
    <source>
        <dbReference type="ARBA" id="ARBA00044898"/>
    </source>
</evidence>
<comment type="catalytic activity">
    <reaction evidence="13">
        <text>L-alpha-aminoacyl-L-lysine(out) = L-alpha-aminoacyl-L-lysine(in)</text>
        <dbReference type="Rhea" id="RHEA:79383"/>
        <dbReference type="ChEBI" id="CHEBI:229966"/>
    </reaction>
</comment>
<feature type="transmembrane region" description="Helical" evidence="25">
    <location>
        <begin position="425"/>
        <end position="444"/>
    </location>
</feature>
<feature type="transmembrane region" description="Helical" evidence="25">
    <location>
        <begin position="170"/>
        <end position="189"/>
    </location>
</feature>
<feature type="transmembrane region" description="Helical" evidence="25">
    <location>
        <begin position="53"/>
        <end position="79"/>
    </location>
</feature>
<comment type="function">
    <text evidence="23">Lysosomal dipeptide uniporter that selectively exports lysine, arginine or histidine-containing dipeptides with a net positive charge from the lysosome lumen into the cytosol. Could play a role in a specific type of protein O-glycosylation indirectly regulating macrophages migration and tissue invasion. Also essential for liver homeostasis.</text>
</comment>
<reference evidence="27 28" key="1">
    <citation type="submission" date="2014-04" db="EMBL/GenBank/DDBJ databases">
        <authorList>
            <person name="Sears C."/>
            <person name="Carroll K."/>
            <person name="Sack B.R."/>
            <person name="Qadri F."/>
            <person name="Myers L.L."/>
            <person name="Chung G.-T."/>
            <person name="Escheverria P."/>
            <person name="Fraser C.M."/>
            <person name="Sadzewicz L."/>
            <person name="Shefchek K.A."/>
            <person name="Tallon L."/>
            <person name="Das S.P."/>
            <person name="Daugherty S."/>
            <person name="Mongodin E.F."/>
        </authorList>
    </citation>
    <scope>NUCLEOTIDE SEQUENCE [LARGE SCALE GENOMIC DNA]</scope>
    <source>
        <strain evidence="27 28">3975 RP4</strain>
    </source>
</reference>
<evidence type="ECO:0000256" key="21">
    <source>
        <dbReference type="ARBA" id="ARBA00044985"/>
    </source>
</evidence>
<sequence>MKEQIQKKLNDSKVLRWSVLALVAFTMLCGYFLTDVMSPLKPMLEKELLWDSLDYGIFTSAYGWFNVFAFMLIIGGIILDKMGVRFTGMGACLLMVLGCGLKYYAISTTFAEGSTLLGMKTQVGLAALGYAIFGVGVEIAGITVSKIIVKWFKGKEMALAMGMEMATARLGTMLALAVTVPIATFFGITDDEGVFHPNIPAPLLLCLTMLCIGTVAFFIYTFYDKKLDASLEEEGAEPEEPFRMKDIWLIVTNKGFWLIALLCVLFYSAVFPFLKYATDLMVQKYNVDPELAGTIPSLLPLGTLFLTPLFGNVYDRIGKGATLMIIGSVLLIFVHTMFALPVLNVWWFATIIMIILGIGFSLVPSAMWPSVPKIIPEKQLGTAYALIFWVQNWGLMGVPALIGFVLNEYCKGPVVDGMQTYDYTLPMWIFAGFGVAALFFALWLKGENKKKGYGLEEPNIKK</sequence>
<accession>A0A069SKS2</accession>
<feature type="transmembrane region" description="Helical" evidence="25">
    <location>
        <begin position="125"/>
        <end position="149"/>
    </location>
</feature>
<comment type="catalytic activity">
    <reaction evidence="11">
        <text>L-alpha-aminoacyl-L-histidine(out) = L-alpha-aminoacyl-L-histidine(in)</text>
        <dbReference type="Rhea" id="RHEA:79375"/>
        <dbReference type="ChEBI" id="CHEBI:229967"/>
    </reaction>
</comment>
<evidence type="ECO:0000256" key="19">
    <source>
        <dbReference type="ARBA" id="ARBA00044919"/>
    </source>
</evidence>
<evidence type="ECO:0000256" key="16">
    <source>
        <dbReference type="ARBA" id="ARBA00044900"/>
    </source>
</evidence>
<dbReference type="RefSeq" id="WP_005838636.1">
    <property type="nucleotide sequence ID" value="NZ_JNHM01000013.1"/>
</dbReference>
<dbReference type="Gene3D" id="1.20.1250.20">
    <property type="entry name" value="MFS general substrate transporter like domains"/>
    <property type="match status" value="2"/>
</dbReference>
<comment type="similarity">
    <text evidence="2">Belongs to the major facilitator superfamily.</text>
</comment>
<evidence type="ECO:0000256" key="20">
    <source>
        <dbReference type="ARBA" id="ARBA00044924"/>
    </source>
</evidence>
<feature type="transmembrane region" description="Helical" evidence="25">
    <location>
        <begin position="86"/>
        <end position="105"/>
    </location>
</feature>
<comment type="subunit">
    <text evidence="24">Homodimer. Interacts with lysosomal protein GLMP (via lumenal domain); the interaction starts while both proteins are still in the endoplasmic reticulum and is required for stabilization of MFSD1 in lysosomes but has no direct effect on its targeting to lysosomes or transporter activity.</text>
</comment>
<comment type="catalytic activity">
    <reaction evidence="10">
        <text>L-alpha-aminoacyl-L-arginine(out) = L-alpha-aminoacyl-L-arginine(in)</text>
        <dbReference type="Rhea" id="RHEA:79367"/>
        <dbReference type="ChEBI" id="CHEBI:229968"/>
    </reaction>
</comment>
<keyword evidence="3" id="KW-0813">Transport</keyword>
<evidence type="ECO:0000256" key="22">
    <source>
        <dbReference type="ARBA" id="ARBA00045018"/>
    </source>
</evidence>
<dbReference type="SUPFAM" id="SSF103473">
    <property type="entry name" value="MFS general substrate transporter"/>
    <property type="match status" value="1"/>
</dbReference>
<feature type="transmembrane region" description="Helical" evidence="25">
    <location>
        <begin position="255"/>
        <end position="274"/>
    </location>
</feature>
<dbReference type="EMBL" id="JNHM01000013">
    <property type="protein sequence ID" value="KDS55216.1"/>
    <property type="molecule type" value="Genomic_DNA"/>
</dbReference>
<comment type="caution">
    <text evidence="27">The sequence shown here is derived from an EMBL/GenBank/DDBJ whole genome shotgun (WGS) entry which is preliminary data.</text>
</comment>
<comment type="catalytic activity">
    <reaction evidence="8">
        <text>L-lysyl-L-alanine(out) = L-lysyl-L-alanine(in)</text>
        <dbReference type="Rhea" id="RHEA:79399"/>
        <dbReference type="ChEBI" id="CHEBI:229954"/>
    </reaction>
</comment>
<evidence type="ECO:0000256" key="24">
    <source>
        <dbReference type="ARBA" id="ARBA00046376"/>
    </source>
</evidence>
<dbReference type="GeneID" id="5302644"/>
<feature type="transmembrane region" description="Helical" evidence="25">
    <location>
        <begin position="321"/>
        <end position="340"/>
    </location>
</feature>
<feature type="transmembrane region" description="Helical" evidence="25">
    <location>
        <begin position="294"/>
        <end position="314"/>
    </location>
</feature>
<protein>
    <recommendedName>
        <fullName evidence="21">Lysosomal dipeptide transporter MFSD1</fullName>
    </recommendedName>
    <alternativeName>
        <fullName evidence="22">Major facilitator superfamily domain-containing protein 1</fullName>
    </alternativeName>
</protein>
<dbReference type="PANTHER" id="PTHR23512">
    <property type="entry name" value="MAJOR FACILITATOR SUPERFAMILY DOMAIN-CONTAINING PROTEIN 1"/>
    <property type="match status" value="1"/>
</dbReference>
<evidence type="ECO:0000313" key="27">
    <source>
        <dbReference type="EMBL" id="KDS55216.1"/>
    </source>
</evidence>
<dbReference type="AlphaFoldDB" id="A0A069SKS2"/>
<gene>
    <name evidence="27" type="ORF">M099_1216</name>
</gene>
<evidence type="ECO:0000256" key="1">
    <source>
        <dbReference type="ARBA" id="ARBA00004155"/>
    </source>
</evidence>
<evidence type="ECO:0000256" key="4">
    <source>
        <dbReference type="ARBA" id="ARBA00022692"/>
    </source>
</evidence>
<evidence type="ECO:0000259" key="26">
    <source>
        <dbReference type="PROSITE" id="PS50850"/>
    </source>
</evidence>
<dbReference type="PROSITE" id="PS50850">
    <property type="entry name" value="MFS"/>
    <property type="match status" value="1"/>
</dbReference>
<dbReference type="InterPro" id="IPR036259">
    <property type="entry name" value="MFS_trans_sf"/>
</dbReference>
<keyword evidence="7" id="KW-0458">Lysosome</keyword>
<keyword evidence="5 25" id="KW-1133">Transmembrane helix</keyword>
<evidence type="ECO:0000256" key="15">
    <source>
        <dbReference type="ARBA" id="ARBA00044899"/>
    </source>
</evidence>
<comment type="catalytic activity">
    <reaction evidence="9">
        <text>L-histidyl-glycine(out) = L-histidyl-glycine(in)</text>
        <dbReference type="Rhea" id="RHEA:79395"/>
        <dbReference type="ChEBI" id="CHEBI:229957"/>
    </reaction>
</comment>
<evidence type="ECO:0000256" key="6">
    <source>
        <dbReference type="ARBA" id="ARBA00023136"/>
    </source>
</evidence>
<comment type="catalytic activity">
    <reaction evidence="12">
        <text>L-lysyl-L-alpha-amino acid(out) = L-lysyl-L-alpha-amino acid(in)</text>
        <dbReference type="Rhea" id="RHEA:79387"/>
        <dbReference type="ChEBI" id="CHEBI:229965"/>
    </reaction>
</comment>
<dbReference type="InterPro" id="IPR052187">
    <property type="entry name" value="MFSD1"/>
</dbReference>
<comment type="catalytic activity">
    <reaction evidence="17">
        <text>L-arginyl-glycine(out) = L-arginyl-glycine(in)</text>
        <dbReference type="Rhea" id="RHEA:79391"/>
        <dbReference type="ChEBI" id="CHEBI:229955"/>
    </reaction>
</comment>
<feature type="transmembrane region" description="Helical" evidence="25">
    <location>
        <begin position="346"/>
        <end position="371"/>
    </location>
</feature>
<evidence type="ECO:0000256" key="17">
    <source>
        <dbReference type="ARBA" id="ARBA00044903"/>
    </source>
</evidence>
<evidence type="ECO:0000256" key="9">
    <source>
        <dbReference type="ARBA" id="ARBA00044878"/>
    </source>
</evidence>
<feature type="transmembrane region" description="Helical" evidence="25">
    <location>
        <begin position="201"/>
        <end position="223"/>
    </location>
</feature>
<evidence type="ECO:0000256" key="13">
    <source>
        <dbReference type="ARBA" id="ARBA00044893"/>
    </source>
</evidence>
<evidence type="ECO:0000313" key="28">
    <source>
        <dbReference type="Proteomes" id="UP000027661"/>
    </source>
</evidence>
<dbReference type="Proteomes" id="UP000027661">
    <property type="component" value="Unassembled WGS sequence"/>
</dbReference>
<evidence type="ECO:0000256" key="2">
    <source>
        <dbReference type="ARBA" id="ARBA00008335"/>
    </source>
</evidence>
<comment type="catalytic activity">
    <reaction evidence="20">
        <text>L-lysyl-glycine(out) = L-lysyl-glycine(in)</text>
        <dbReference type="Rhea" id="RHEA:79407"/>
        <dbReference type="ChEBI" id="CHEBI:191202"/>
    </reaction>
</comment>
<keyword evidence="6 25" id="KW-0472">Membrane</keyword>
<dbReference type="PANTHER" id="PTHR23512:SF3">
    <property type="entry name" value="MAJOR FACILITATOR SUPERFAMILY DOMAIN-CONTAINING PROTEIN 1"/>
    <property type="match status" value="1"/>
</dbReference>
<evidence type="ECO:0000256" key="12">
    <source>
        <dbReference type="ARBA" id="ARBA00044891"/>
    </source>
</evidence>
<evidence type="ECO:0000256" key="18">
    <source>
        <dbReference type="ARBA" id="ARBA00044912"/>
    </source>
</evidence>
<evidence type="ECO:0000256" key="7">
    <source>
        <dbReference type="ARBA" id="ARBA00023228"/>
    </source>
</evidence>
<comment type="catalytic activity">
    <reaction evidence="15">
        <text>L-arginyl-L-alpha-amino acid(out) = L-arginyl-L-alpha-amino acid(in)</text>
        <dbReference type="Rhea" id="RHEA:79371"/>
        <dbReference type="ChEBI" id="CHEBI:84315"/>
    </reaction>
</comment>
<dbReference type="GO" id="GO:0005765">
    <property type="term" value="C:lysosomal membrane"/>
    <property type="evidence" value="ECO:0007669"/>
    <property type="project" value="UniProtKB-SubCell"/>
</dbReference>
<dbReference type="InterPro" id="IPR011701">
    <property type="entry name" value="MFS"/>
</dbReference>
<comment type="catalytic activity">
    <reaction evidence="19">
        <text>L-alanyl-L-lysine(out) = L-alanyl-L-lysine(in)</text>
        <dbReference type="Rhea" id="RHEA:79415"/>
        <dbReference type="ChEBI" id="CHEBI:192470"/>
    </reaction>
</comment>
<dbReference type="PATRIC" id="fig|1339352.3.peg.1178"/>
<dbReference type="GO" id="GO:0022857">
    <property type="term" value="F:transmembrane transporter activity"/>
    <property type="evidence" value="ECO:0007669"/>
    <property type="project" value="InterPro"/>
</dbReference>
<evidence type="ECO:0000256" key="23">
    <source>
        <dbReference type="ARBA" id="ARBA00045709"/>
    </source>
</evidence>
<organism evidence="27 28">
    <name type="scientific">Phocaeicola vulgatus str. 3975 RP4</name>
    <dbReference type="NCBI Taxonomy" id="1339352"/>
    <lineage>
        <taxon>Bacteria</taxon>
        <taxon>Pseudomonadati</taxon>
        <taxon>Bacteroidota</taxon>
        <taxon>Bacteroidia</taxon>
        <taxon>Bacteroidales</taxon>
        <taxon>Bacteroidaceae</taxon>
        <taxon>Phocaeicola</taxon>
    </lineage>
</organism>